<dbReference type="SMART" id="SM00028">
    <property type="entry name" value="TPR"/>
    <property type="match status" value="5"/>
</dbReference>
<accession>A0A1R2C640</accession>
<evidence type="ECO:0000313" key="10">
    <source>
        <dbReference type="Proteomes" id="UP000187209"/>
    </source>
</evidence>
<evidence type="ECO:0000256" key="8">
    <source>
        <dbReference type="PROSITE-ProRule" id="PRU00339"/>
    </source>
</evidence>
<feature type="repeat" description="TPR" evidence="8">
    <location>
        <begin position="385"/>
        <end position="418"/>
    </location>
</feature>
<sequence>MNPSKDFLDSCEGGNVFSNMVNTLINPEHHHQFINIGDDHLHDTWEEAEAEAHLDHFAEHWDAHNPNLEDIWANPESHNQLEEAWHENPGQLDPMLEKEYIKETAGSIMYALSAQNDPKFQNSEFFKFVERLHSGKAKIQDGQVVEDFGDVWNEPAHKEQEKVWNGLTEEEKSYFDQVWKETHPEDEEEINEEELLKQWGAAWDKPQENEILKDNPYESTIENPFELAQLKLQQGHYADAIALLEIAVKREPENSAAWLLYGKAFSDVDRDDRASFCFKSGLAIDPYNIDQLLCMCTSSVNTYDHNLLAEYFTRWITLNSEYSGLIVPEGATLEILQQIYMTASEINPNDPNVYMAMGIMEFVANNYYAAEYYFEMASKFKPGDVDIINKIGVAMTKQGKYEEAAEVFKACVDIKPGFVKAWVNLGLNIINFEGDYKRGIECFLIAATVYPSDHLFEYCRTYLKLMDREDLIPLLDRKDPSALEGEFEIVYPLRGKF</sequence>
<evidence type="ECO:0000256" key="4">
    <source>
        <dbReference type="ARBA" id="ARBA00022490"/>
    </source>
</evidence>
<dbReference type="Pfam" id="PF13432">
    <property type="entry name" value="TPR_16"/>
    <property type="match status" value="1"/>
</dbReference>
<evidence type="ECO:0000256" key="5">
    <source>
        <dbReference type="ARBA" id="ARBA00022737"/>
    </source>
</evidence>
<dbReference type="Pfam" id="PF13181">
    <property type="entry name" value="TPR_8"/>
    <property type="match status" value="1"/>
</dbReference>
<evidence type="ECO:0000313" key="9">
    <source>
        <dbReference type="EMBL" id="OMJ84395.1"/>
    </source>
</evidence>
<evidence type="ECO:0000256" key="7">
    <source>
        <dbReference type="ARBA" id="ARBA00023140"/>
    </source>
</evidence>
<dbReference type="GO" id="GO:0005778">
    <property type="term" value="C:peroxisomal membrane"/>
    <property type="evidence" value="ECO:0007669"/>
    <property type="project" value="TreeGrafter"/>
</dbReference>
<reference evidence="9 10" key="1">
    <citation type="submission" date="2016-11" db="EMBL/GenBank/DDBJ databases">
        <title>The macronuclear genome of Stentor coeruleus: a giant cell with tiny introns.</title>
        <authorList>
            <person name="Slabodnick M."/>
            <person name="Ruby J.G."/>
            <person name="Reiff S.B."/>
            <person name="Swart E.C."/>
            <person name="Gosai S."/>
            <person name="Prabakaran S."/>
            <person name="Witkowska E."/>
            <person name="Larue G.E."/>
            <person name="Fisher S."/>
            <person name="Freeman R.M."/>
            <person name="Gunawardena J."/>
            <person name="Chu W."/>
            <person name="Stover N.A."/>
            <person name="Gregory B.D."/>
            <person name="Nowacki M."/>
            <person name="Derisi J."/>
            <person name="Roy S.W."/>
            <person name="Marshall W.F."/>
            <person name="Sood P."/>
        </authorList>
    </citation>
    <scope>NUCLEOTIDE SEQUENCE [LARGE SCALE GENOMIC DNA]</scope>
    <source>
        <strain evidence="9">WM001</strain>
    </source>
</reference>
<evidence type="ECO:0000256" key="6">
    <source>
        <dbReference type="ARBA" id="ARBA00022803"/>
    </source>
</evidence>
<dbReference type="SUPFAM" id="SSF48452">
    <property type="entry name" value="TPR-like"/>
    <property type="match status" value="1"/>
</dbReference>
<dbReference type="PROSITE" id="PS50005">
    <property type="entry name" value="TPR"/>
    <property type="match status" value="2"/>
</dbReference>
<evidence type="ECO:0000256" key="2">
    <source>
        <dbReference type="ARBA" id="ARBA00004496"/>
    </source>
</evidence>
<dbReference type="OrthoDB" id="10006023at2759"/>
<keyword evidence="5" id="KW-0677">Repeat</keyword>
<dbReference type="Proteomes" id="UP000187209">
    <property type="component" value="Unassembled WGS sequence"/>
</dbReference>
<dbReference type="InterPro" id="IPR024111">
    <property type="entry name" value="PEX5/PEX5L"/>
</dbReference>
<dbReference type="PANTHER" id="PTHR10130">
    <property type="entry name" value="PEROXISOMAL TARGETING SIGNAL 1 RECEPTOR PEX5"/>
    <property type="match status" value="1"/>
</dbReference>
<dbReference type="GO" id="GO:0005829">
    <property type="term" value="C:cytosol"/>
    <property type="evidence" value="ECO:0007669"/>
    <property type="project" value="TreeGrafter"/>
</dbReference>
<protein>
    <submittedName>
        <fullName evidence="9">Uncharacterized protein</fullName>
    </submittedName>
</protein>
<keyword evidence="10" id="KW-1185">Reference proteome</keyword>
<dbReference type="InterPro" id="IPR019734">
    <property type="entry name" value="TPR_rpt"/>
</dbReference>
<dbReference type="Gene3D" id="1.25.40.10">
    <property type="entry name" value="Tetratricopeptide repeat domain"/>
    <property type="match status" value="1"/>
</dbReference>
<dbReference type="AlphaFoldDB" id="A0A1R2C640"/>
<name>A0A1R2C640_9CILI</name>
<organism evidence="9 10">
    <name type="scientific">Stentor coeruleus</name>
    <dbReference type="NCBI Taxonomy" id="5963"/>
    <lineage>
        <taxon>Eukaryota</taxon>
        <taxon>Sar</taxon>
        <taxon>Alveolata</taxon>
        <taxon>Ciliophora</taxon>
        <taxon>Postciliodesmatophora</taxon>
        <taxon>Heterotrichea</taxon>
        <taxon>Heterotrichida</taxon>
        <taxon>Stentoridae</taxon>
        <taxon>Stentor</taxon>
    </lineage>
</organism>
<evidence type="ECO:0000256" key="1">
    <source>
        <dbReference type="ARBA" id="ARBA00004275"/>
    </source>
</evidence>
<dbReference type="GO" id="GO:0005052">
    <property type="term" value="F:peroxisome matrix targeting signal-1 binding"/>
    <property type="evidence" value="ECO:0007669"/>
    <property type="project" value="TreeGrafter"/>
</dbReference>
<evidence type="ECO:0000256" key="3">
    <source>
        <dbReference type="ARBA" id="ARBA00005348"/>
    </source>
</evidence>
<comment type="similarity">
    <text evidence="3">Belongs to the peroxisomal targeting signal receptor family.</text>
</comment>
<dbReference type="EMBL" id="MPUH01000270">
    <property type="protein sequence ID" value="OMJ84395.1"/>
    <property type="molecule type" value="Genomic_DNA"/>
</dbReference>
<keyword evidence="4" id="KW-0963">Cytoplasm</keyword>
<dbReference type="InterPro" id="IPR011990">
    <property type="entry name" value="TPR-like_helical_dom_sf"/>
</dbReference>
<dbReference type="GO" id="GO:0016560">
    <property type="term" value="P:protein import into peroxisome matrix, docking"/>
    <property type="evidence" value="ECO:0007669"/>
    <property type="project" value="TreeGrafter"/>
</dbReference>
<comment type="subcellular location">
    <subcellularLocation>
        <location evidence="2">Cytoplasm</location>
    </subcellularLocation>
    <subcellularLocation>
        <location evidence="1">Peroxisome</location>
    </subcellularLocation>
</comment>
<proteinExistence type="inferred from homology"/>
<comment type="caution">
    <text evidence="9">The sequence shown here is derived from an EMBL/GenBank/DDBJ whole genome shotgun (WGS) entry which is preliminary data.</text>
</comment>
<keyword evidence="7" id="KW-0576">Peroxisome</keyword>
<gene>
    <name evidence="9" type="ORF">SteCoe_14467</name>
</gene>
<feature type="repeat" description="TPR" evidence="8">
    <location>
        <begin position="255"/>
        <end position="288"/>
    </location>
</feature>
<dbReference type="PANTHER" id="PTHR10130:SF0">
    <property type="entry name" value="GH08708P"/>
    <property type="match status" value="1"/>
</dbReference>
<keyword evidence="6 8" id="KW-0802">TPR repeat</keyword>